<dbReference type="EMBL" id="CAADFD010000006">
    <property type="protein sequence ID" value="VFJ50180.1"/>
    <property type="molecule type" value="Genomic_DNA"/>
</dbReference>
<reference evidence="1" key="1">
    <citation type="submission" date="2019-02" db="EMBL/GenBank/DDBJ databases">
        <authorList>
            <person name="Gruber-Vodicka R. H."/>
            <person name="Seah K. B. B."/>
        </authorList>
    </citation>
    <scope>NUCLEOTIDE SEQUENCE</scope>
    <source>
        <strain evidence="1">BECK_BZ106</strain>
    </source>
</reference>
<name>A0A450SCL7_9GAMM</name>
<accession>A0A450SCL7</accession>
<gene>
    <name evidence="1" type="ORF">BECKFW1821B_GA0114236_100647</name>
</gene>
<protein>
    <submittedName>
        <fullName evidence="1">Radical SAM enzyme, TIGR01210 family</fullName>
    </submittedName>
</protein>
<sequence>MNFESSDEFIREVCINKGFTNEEFEQAISVISSLDESCWNHVSVVAYLLVKPTFLTQRESIEDIIFSLKYLKFLEDKYRVRIAPKLEPAAIVNGTLLSLLHQDKDSSFHYEPLNYWAVLEILARIARDSKILGMNIRIGAREDMDEMMTPPAIYKEDGETFHPFDFVVYEAIQKFNQHRSFYRLFAIIGNIYREMNGIALTERAPHWCIGWRISDQYGRLLQRRYVLPF</sequence>
<evidence type="ECO:0000313" key="1">
    <source>
        <dbReference type="EMBL" id="VFJ50180.1"/>
    </source>
</evidence>
<dbReference type="AlphaFoldDB" id="A0A450SCL7"/>
<organism evidence="1">
    <name type="scientific">Candidatus Kentrum sp. FW</name>
    <dbReference type="NCBI Taxonomy" id="2126338"/>
    <lineage>
        <taxon>Bacteria</taxon>
        <taxon>Pseudomonadati</taxon>
        <taxon>Pseudomonadota</taxon>
        <taxon>Gammaproteobacteria</taxon>
        <taxon>Candidatus Kentrum</taxon>
    </lineage>
</organism>
<proteinExistence type="predicted"/>